<feature type="active site" evidence="1">
    <location>
        <position position="346"/>
    </location>
</feature>
<evidence type="ECO:0000259" key="4">
    <source>
        <dbReference type="Pfam" id="PF13406"/>
    </source>
</evidence>
<dbReference type="GO" id="GO:0008933">
    <property type="term" value="F:peptidoglycan lytic transglycosylase activity"/>
    <property type="evidence" value="ECO:0007669"/>
    <property type="project" value="TreeGrafter"/>
</dbReference>
<dbReference type="Gene3D" id="1.10.8.350">
    <property type="entry name" value="Bacterial muramidase"/>
    <property type="match status" value="1"/>
</dbReference>
<reference evidence="5 6" key="1">
    <citation type="submission" date="2018-05" db="EMBL/GenBank/DDBJ databases">
        <title>Leucothrix arctica sp. nov., isolated from Arctic seawater.</title>
        <authorList>
            <person name="Choi A."/>
            <person name="Baek K."/>
        </authorList>
    </citation>
    <scope>NUCLEOTIDE SEQUENCE [LARGE SCALE GENOMIC DNA]</scope>
    <source>
        <strain evidence="5 6">JCM 18388</strain>
    </source>
</reference>
<feature type="domain" description="Transglycosylase SLT" evidence="4">
    <location>
        <begin position="245"/>
        <end position="540"/>
    </location>
</feature>
<sequence length="574" mass="62423">MNSKSKHLKMACLASAAVLLAACSNTSEVKPNTASEVAKTSPKKVVAVAAKAAKPVAAVSTAPKAPVKKVVVAKAPAVKKYTPPAKPKVVAQAPATKRYTPPAKPKVVKRPAAPKPYVPAKPIVVAVHRAPIVKPPVRQVVKPRPVINRPAVLHRPAAPKTVVAKKAPVYRSPAPQIRPATVPRVDSRSVYVAPKQAQTRARVQQASYRPAPKPQRRVQSAPQRRAAPVQYNQSRLTGDFAGNRLAQAFINKMVSRHGFDRNYVTGVMSQAKATAWLKKMAYADANPKPSKRGLTPSWSRYRSRFLTSKHINAGTAFYKKYSRTLERAASQYGVPSEYILGIMGVETIYGGNVGTDRALDALSTMAFMNSRRGSYFESELEAYLLMTRRTGLNPTQPKASYAGALGLPQFMPSNIKKYGVDYDGDGAVNLWTPHDAIGSIANYLNKHGWKPGEIAAIPAKRTGGSGYSSLNWGFKHKYSLSTLSRKGLAPAYPGVSGNVHMLKLKTNNGYDYWIGGNNFYTITRYNHSSFYAMAVHELAQAIRSKVKPGRKALPRVIEASADQNLIMQAASHLL</sequence>
<dbReference type="Pfam" id="PF13406">
    <property type="entry name" value="SLT_2"/>
    <property type="match status" value="1"/>
</dbReference>
<dbReference type="NCBIfam" id="TIGR02282">
    <property type="entry name" value="MltB"/>
    <property type="match status" value="1"/>
</dbReference>
<dbReference type="PANTHER" id="PTHR30163">
    <property type="entry name" value="MEMBRANE-BOUND LYTIC MUREIN TRANSGLYCOSYLASE B"/>
    <property type="match status" value="1"/>
</dbReference>
<dbReference type="PROSITE" id="PS51257">
    <property type="entry name" value="PROKAR_LIPOPROTEIN"/>
    <property type="match status" value="1"/>
</dbReference>
<accession>A0A317CSL3</accession>
<keyword evidence="6" id="KW-1185">Reference proteome</keyword>
<dbReference type="PANTHER" id="PTHR30163:SF9">
    <property type="entry name" value="MEMBRANE-BOUND LYTIC MUREIN TRANSGLYCOSYLASE B"/>
    <property type="match status" value="1"/>
</dbReference>
<dbReference type="SUPFAM" id="SSF53955">
    <property type="entry name" value="Lysozyme-like"/>
    <property type="match status" value="1"/>
</dbReference>
<comment type="caution">
    <text evidence="5">The sequence shown here is derived from an EMBL/GenBank/DDBJ whole genome shotgun (WGS) entry which is preliminary data.</text>
</comment>
<dbReference type="OrthoDB" id="9772911at2"/>
<dbReference type="InterPro" id="IPR011757">
    <property type="entry name" value="Lytic_transglycosylase_MltB"/>
</dbReference>
<organism evidence="5 6">
    <name type="scientific">Leucothrix pacifica</name>
    <dbReference type="NCBI Taxonomy" id="1247513"/>
    <lineage>
        <taxon>Bacteria</taxon>
        <taxon>Pseudomonadati</taxon>
        <taxon>Pseudomonadota</taxon>
        <taxon>Gammaproteobacteria</taxon>
        <taxon>Thiotrichales</taxon>
        <taxon>Thiotrichaceae</taxon>
        <taxon>Leucothrix</taxon>
    </lineage>
</organism>
<dbReference type="Gene3D" id="1.10.530.10">
    <property type="match status" value="1"/>
</dbReference>
<evidence type="ECO:0000256" key="1">
    <source>
        <dbReference type="PIRSR" id="PIRSR611757-1"/>
    </source>
</evidence>
<dbReference type="Proteomes" id="UP000245539">
    <property type="component" value="Unassembled WGS sequence"/>
</dbReference>
<name>A0A317CSL3_9GAMM</name>
<feature type="region of interest" description="Disordered" evidence="2">
    <location>
        <begin position="199"/>
        <end position="228"/>
    </location>
</feature>
<dbReference type="InterPro" id="IPR023346">
    <property type="entry name" value="Lysozyme-like_dom_sf"/>
</dbReference>
<gene>
    <name evidence="5" type="primary">mltB</name>
    <name evidence="5" type="ORF">DKW60_01520</name>
</gene>
<evidence type="ECO:0000256" key="2">
    <source>
        <dbReference type="SAM" id="MobiDB-lite"/>
    </source>
</evidence>
<proteinExistence type="predicted"/>
<dbReference type="InterPro" id="IPR031304">
    <property type="entry name" value="SLT_2"/>
</dbReference>
<protein>
    <submittedName>
        <fullName evidence="5">Lytic murein transglycosylase B</fullName>
    </submittedName>
</protein>
<dbReference type="CDD" id="cd13399">
    <property type="entry name" value="Slt35-like"/>
    <property type="match status" value="1"/>
</dbReference>
<dbReference type="InterPro" id="IPR043426">
    <property type="entry name" value="MltB-like"/>
</dbReference>
<evidence type="ECO:0000256" key="3">
    <source>
        <dbReference type="SAM" id="SignalP"/>
    </source>
</evidence>
<dbReference type="AlphaFoldDB" id="A0A317CSL3"/>
<dbReference type="RefSeq" id="WP_109835895.1">
    <property type="nucleotide sequence ID" value="NZ_QGKM01000003.1"/>
</dbReference>
<feature type="signal peptide" evidence="3">
    <location>
        <begin position="1"/>
        <end position="21"/>
    </location>
</feature>
<dbReference type="GO" id="GO:0009253">
    <property type="term" value="P:peptidoglycan catabolic process"/>
    <property type="evidence" value="ECO:0007669"/>
    <property type="project" value="TreeGrafter"/>
</dbReference>
<dbReference type="EMBL" id="QGKM01000003">
    <property type="protein sequence ID" value="PWR00524.1"/>
    <property type="molecule type" value="Genomic_DNA"/>
</dbReference>
<feature type="chain" id="PRO_5016438313" evidence="3">
    <location>
        <begin position="22"/>
        <end position="574"/>
    </location>
</feature>
<keyword evidence="3" id="KW-0732">Signal</keyword>
<evidence type="ECO:0000313" key="5">
    <source>
        <dbReference type="EMBL" id="PWR00524.1"/>
    </source>
</evidence>
<evidence type="ECO:0000313" key="6">
    <source>
        <dbReference type="Proteomes" id="UP000245539"/>
    </source>
</evidence>